<feature type="transmembrane region" description="Helical" evidence="1">
    <location>
        <begin position="242"/>
        <end position="259"/>
    </location>
</feature>
<feature type="transmembrane region" description="Helical" evidence="1">
    <location>
        <begin position="265"/>
        <end position="285"/>
    </location>
</feature>
<proteinExistence type="predicted"/>
<keyword evidence="1" id="KW-0472">Membrane</keyword>
<keyword evidence="1" id="KW-0812">Transmembrane</keyword>
<evidence type="ECO:0000313" key="4">
    <source>
        <dbReference type="Proteomes" id="UP001179280"/>
    </source>
</evidence>
<dbReference type="InterPro" id="IPR001478">
    <property type="entry name" value="PDZ"/>
</dbReference>
<feature type="transmembrane region" description="Helical" evidence="1">
    <location>
        <begin position="182"/>
        <end position="204"/>
    </location>
</feature>
<gene>
    <name evidence="3" type="ORF">JOC54_003748</name>
</gene>
<dbReference type="SMART" id="SM00228">
    <property type="entry name" value="PDZ"/>
    <property type="match status" value="1"/>
</dbReference>
<organism evidence="3 4">
    <name type="scientific">Shouchella xiaoxiensis</name>
    <dbReference type="NCBI Taxonomy" id="766895"/>
    <lineage>
        <taxon>Bacteria</taxon>
        <taxon>Bacillati</taxon>
        <taxon>Bacillota</taxon>
        <taxon>Bacilli</taxon>
        <taxon>Bacillales</taxon>
        <taxon>Bacillaceae</taxon>
        <taxon>Shouchella</taxon>
    </lineage>
</organism>
<dbReference type="EMBL" id="JAFBCV010000014">
    <property type="protein sequence ID" value="MBM7840456.1"/>
    <property type="molecule type" value="Genomic_DNA"/>
</dbReference>
<evidence type="ECO:0000259" key="2">
    <source>
        <dbReference type="PROSITE" id="PS50106"/>
    </source>
</evidence>
<keyword evidence="4" id="KW-1185">Reference proteome</keyword>
<feature type="transmembrane region" description="Helical" evidence="1">
    <location>
        <begin position="102"/>
        <end position="120"/>
    </location>
</feature>
<protein>
    <recommendedName>
        <fullName evidence="2">PDZ domain-containing protein</fullName>
    </recommendedName>
</protein>
<dbReference type="Pfam" id="PF00595">
    <property type="entry name" value="PDZ"/>
    <property type="match status" value="1"/>
</dbReference>
<feature type="domain" description="PDZ" evidence="2">
    <location>
        <begin position="271"/>
        <end position="335"/>
    </location>
</feature>
<keyword evidence="1" id="KW-1133">Transmembrane helix</keyword>
<feature type="transmembrane region" description="Helical" evidence="1">
    <location>
        <begin position="78"/>
        <end position="95"/>
    </location>
</feature>
<accession>A0ABS2SY46</accession>
<feature type="transmembrane region" description="Helical" evidence="1">
    <location>
        <begin position="210"/>
        <end position="230"/>
    </location>
</feature>
<name>A0ABS2SY46_9BACI</name>
<reference evidence="3" key="1">
    <citation type="submission" date="2021-01" db="EMBL/GenBank/DDBJ databases">
        <title>Genomic Encyclopedia of Type Strains, Phase IV (KMG-IV): sequencing the most valuable type-strain genomes for metagenomic binning, comparative biology and taxonomic classification.</title>
        <authorList>
            <person name="Goeker M."/>
        </authorList>
    </citation>
    <scope>NUCLEOTIDE SEQUENCE</scope>
    <source>
        <strain evidence="3">DSM 21943</strain>
    </source>
</reference>
<dbReference type="Proteomes" id="UP001179280">
    <property type="component" value="Unassembled WGS sequence"/>
</dbReference>
<dbReference type="Gene3D" id="2.30.42.10">
    <property type="match status" value="1"/>
</dbReference>
<comment type="caution">
    <text evidence="3">The sequence shown here is derived from an EMBL/GenBank/DDBJ whole genome shotgun (WGS) entry which is preliminary data.</text>
</comment>
<feature type="transmembrane region" description="Helical" evidence="1">
    <location>
        <begin position="51"/>
        <end position="72"/>
    </location>
</feature>
<feature type="transmembrane region" description="Helical" evidence="1">
    <location>
        <begin position="6"/>
        <end position="31"/>
    </location>
</feature>
<sequence length="390" mass="43091">MMETIFIALATLILHPLVYIGIIVMAISAVVRVKQERNSFHTRVYAKRAEYIVSFFPSLLAGISASVILLALGMVFPVQLLVLVGLASATLLLTGQLSSQSPIYIMSLATVFFICLPYVSLPTWMIVSPGDIPPYASIMAFTIILLLVHAGLIYKNGAKLTSPQIEEGKRGRFVGIHRIKRLWIVPLILFIPEGMIPSFTYWPVFNVNGAGLQPIILPFIFGFGHTVRSLPSVFITNQARKSATLAVGLVVPTVFMFFFQNEWLFLATLGGALMVQIGFHLSLVIKSRTEAAFFTEEQRSCKVVGVLPGSPAEKMAIQIGEEVVRVNGQTVSDETSLYKALQVNPVYCKLEVKDLQGEKRFVKGPLYSGEHYQLGVLLVRKREKLSDSVI</sequence>
<dbReference type="RefSeq" id="WP_204468064.1">
    <property type="nucleotide sequence ID" value="NZ_JAFBCV010000014.1"/>
</dbReference>
<dbReference type="PROSITE" id="PS50106">
    <property type="entry name" value="PDZ"/>
    <property type="match status" value="1"/>
</dbReference>
<evidence type="ECO:0000256" key="1">
    <source>
        <dbReference type="SAM" id="Phobius"/>
    </source>
</evidence>
<evidence type="ECO:0000313" key="3">
    <source>
        <dbReference type="EMBL" id="MBM7840456.1"/>
    </source>
</evidence>
<feature type="transmembrane region" description="Helical" evidence="1">
    <location>
        <begin position="132"/>
        <end position="154"/>
    </location>
</feature>
<dbReference type="SUPFAM" id="SSF50156">
    <property type="entry name" value="PDZ domain-like"/>
    <property type="match status" value="1"/>
</dbReference>
<dbReference type="InterPro" id="IPR036034">
    <property type="entry name" value="PDZ_sf"/>
</dbReference>